<comment type="caution">
    <text evidence="2">The sequence shown here is derived from an EMBL/GenBank/DDBJ whole genome shotgun (WGS) entry which is preliminary data.</text>
</comment>
<feature type="region of interest" description="Disordered" evidence="1">
    <location>
        <begin position="79"/>
        <end position="110"/>
    </location>
</feature>
<dbReference type="EMBL" id="CAJVQA010004721">
    <property type="protein sequence ID" value="CAG8604998.1"/>
    <property type="molecule type" value="Genomic_DNA"/>
</dbReference>
<protein>
    <submittedName>
        <fullName evidence="2">8935_t:CDS:1</fullName>
    </submittedName>
</protein>
<organism evidence="2 3">
    <name type="scientific">Cetraspora pellucida</name>
    <dbReference type="NCBI Taxonomy" id="1433469"/>
    <lineage>
        <taxon>Eukaryota</taxon>
        <taxon>Fungi</taxon>
        <taxon>Fungi incertae sedis</taxon>
        <taxon>Mucoromycota</taxon>
        <taxon>Glomeromycotina</taxon>
        <taxon>Glomeromycetes</taxon>
        <taxon>Diversisporales</taxon>
        <taxon>Gigasporaceae</taxon>
        <taxon>Cetraspora</taxon>
    </lineage>
</organism>
<name>A0A9N9GER1_9GLOM</name>
<evidence type="ECO:0000313" key="2">
    <source>
        <dbReference type="EMBL" id="CAG8604998.1"/>
    </source>
</evidence>
<feature type="compositionally biased region" description="Polar residues" evidence="1">
    <location>
        <begin position="79"/>
        <end position="104"/>
    </location>
</feature>
<evidence type="ECO:0000313" key="3">
    <source>
        <dbReference type="Proteomes" id="UP000789759"/>
    </source>
</evidence>
<dbReference type="AlphaFoldDB" id="A0A9N9GER1"/>
<gene>
    <name evidence="2" type="ORF">CPELLU_LOCUS7175</name>
</gene>
<accession>A0A9N9GER1</accession>
<proteinExistence type="predicted"/>
<keyword evidence="3" id="KW-1185">Reference proteome</keyword>
<evidence type="ECO:0000256" key="1">
    <source>
        <dbReference type="SAM" id="MobiDB-lite"/>
    </source>
</evidence>
<sequence>MSKSQAKALEISQNNAHEQNIENVLHNELSNHRRKGLQYLEERQCNQIHITQYNSSNENKEVFGKDLKTLNQALRFKNCASSERSNTSNNARTAHSHFNNNTSYGRHGNY</sequence>
<dbReference type="Proteomes" id="UP000789759">
    <property type="component" value="Unassembled WGS sequence"/>
</dbReference>
<reference evidence="2" key="1">
    <citation type="submission" date="2021-06" db="EMBL/GenBank/DDBJ databases">
        <authorList>
            <person name="Kallberg Y."/>
            <person name="Tangrot J."/>
            <person name="Rosling A."/>
        </authorList>
    </citation>
    <scope>NUCLEOTIDE SEQUENCE</scope>
    <source>
        <strain evidence="2">FL966</strain>
    </source>
</reference>